<evidence type="ECO:0000256" key="6">
    <source>
        <dbReference type="SAM" id="MobiDB-lite"/>
    </source>
</evidence>
<feature type="region of interest" description="Disordered" evidence="6">
    <location>
        <begin position="563"/>
        <end position="584"/>
    </location>
</feature>
<feature type="transmembrane region" description="Helical" evidence="7">
    <location>
        <begin position="350"/>
        <end position="371"/>
    </location>
</feature>
<feature type="region of interest" description="Disordered" evidence="6">
    <location>
        <begin position="614"/>
        <end position="634"/>
    </location>
</feature>
<feature type="transmembrane region" description="Helical" evidence="7">
    <location>
        <begin position="130"/>
        <end position="147"/>
    </location>
</feature>
<evidence type="ECO:0000256" key="2">
    <source>
        <dbReference type="ARBA" id="ARBA00010487"/>
    </source>
</evidence>
<dbReference type="Pfam" id="PF04791">
    <property type="entry name" value="LMBR1"/>
    <property type="match status" value="1"/>
</dbReference>
<feature type="region of interest" description="Disordered" evidence="6">
    <location>
        <begin position="647"/>
        <end position="684"/>
    </location>
</feature>
<comment type="similarity">
    <text evidence="2">Belongs to the LIMR family.</text>
</comment>
<name>A0A6A6W7A3_9PEZI</name>
<proteinExistence type="inferred from homology"/>
<feature type="transmembrane region" description="Helical" evidence="7">
    <location>
        <begin position="89"/>
        <end position="109"/>
    </location>
</feature>
<feature type="transmembrane region" description="Helical" evidence="7">
    <location>
        <begin position="167"/>
        <end position="188"/>
    </location>
</feature>
<dbReference type="InterPro" id="IPR006876">
    <property type="entry name" value="LMBR1-like_membr_prot"/>
</dbReference>
<dbReference type="PANTHER" id="PTHR21355:SF0">
    <property type="entry name" value="G-PROTEIN COUPLED RECEPTOR-ASSOCIATED PROTEIN LMBRD2"/>
    <property type="match status" value="1"/>
</dbReference>
<evidence type="ECO:0000256" key="4">
    <source>
        <dbReference type="ARBA" id="ARBA00022989"/>
    </source>
</evidence>
<comment type="subcellular location">
    <subcellularLocation>
        <location evidence="1">Membrane</location>
        <topology evidence="1">Multi-pass membrane protein</topology>
    </subcellularLocation>
</comment>
<accession>A0A6A6W7A3</accession>
<evidence type="ECO:0000256" key="7">
    <source>
        <dbReference type="SAM" id="Phobius"/>
    </source>
</evidence>
<feature type="compositionally biased region" description="Low complexity" evidence="6">
    <location>
        <begin position="564"/>
        <end position="576"/>
    </location>
</feature>
<keyword evidence="3 7" id="KW-0812">Transmembrane</keyword>
<feature type="transmembrane region" description="Helical" evidence="7">
    <location>
        <begin position="6"/>
        <end position="27"/>
    </location>
</feature>
<dbReference type="GO" id="GO:0016020">
    <property type="term" value="C:membrane"/>
    <property type="evidence" value="ECO:0007669"/>
    <property type="project" value="UniProtKB-SubCell"/>
</dbReference>
<dbReference type="OrthoDB" id="203099at2759"/>
<keyword evidence="4 7" id="KW-1133">Transmembrane helix</keyword>
<evidence type="ECO:0000256" key="1">
    <source>
        <dbReference type="ARBA" id="ARBA00004141"/>
    </source>
</evidence>
<evidence type="ECO:0000256" key="5">
    <source>
        <dbReference type="ARBA" id="ARBA00023136"/>
    </source>
</evidence>
<feature type="transmembrane region" description="Helical" evidence="7">
    <location>
        <begin position="39"/>
        <end position="60"/>
    </location>
</feature>
<dbReference type="GeneID" id="54483818"/>
<dbReference type="InterPro" id="IPR051584">
    <property type="entry name" value="GPCR-associated_LMBR1"/>
</dbReference>
<sequence length="684" mass="76808">MGSTSVLSVIFFAVALLIIFGAVLLLIRYYVPLRSTPSYITVPAFLAIALPASIILLVPIDLASWAQEDDGDLKGIWLPERVILVSWRILYWLTFVLTWAILPLTGEYADSGYREPRKKLLYSLQSNGRYWLIMIGASTLAAVYYFLQNGLEYLSLKGTVMALAYAWGLILAIYLMGHGLVAMPRWLFRTASVSNRLRITQSHAPKVLDRLMDSLDEVDKYELQVQQLQSKRGAVSKTFQEWIDELSDGVSLLESRPTIARATTNVPVTVTERYLADLTRKLKRARHRKMRFVDEWDRLVRSAQNTQAILDSTSTQRLDFPAKDPHDPFFRLRFMTPYTRYILHVHIMPITYYALSALLSIAAVLVIWSSIVKSLSAELSVVGLSVVHKGNSSRMQISLAGQLTAAFWMLYMLASALYAVTEVKIWGNRALVRRGTYPESATWYACQLAKLSVPLAYNFITFLPRVVYRATWFHKFLGRLVVLTPLGAGFQDYFPMLILVPVVMTLFGVYGRVRNVFGFGAAMVDDEDGEAGVNSSWREGRALIDREIQAHGNADAVGLANRINTTPSSSASNARSRPADRYTDDPSALVHAATANSITTSTHTQRTRLERATRQARMAEEEQDAGGFFDDLGSRLRNTFDTMERPRWMMGSSSGAATCRRQQQEGSGLRRWFGGGGNEGRVRL</sequence>
<feature type="transmembrane region" description="Helical" evidence="7">
    <location>
        <begin position="399"/>
        <end position="420"/>
    </location>
</feature>
<protein>
    <submittedName>
        <fullName evidence="8">Uncharacterized protein</fullName>
    </submittedName>
</protein>
<dbReference type="AlphaFoldDB" id="A0A6A6W7A3"/>
<reference evidence="8" key="1">
    <citation type="journal article" date="2020" name="Stud. Mycol.">
        <title>101 Dothideomycetes genomes: a test case for predicting lifestyles and emergence of pathogens.</title>
        <authorList>
            <person name="Haridas S."/>
            <person name="Albert R."/>
            <person name="Binder M."/>
            <person name="Bloem J."/>
            <person name="Labutti K."/>
            <person name="Salamov A."/>
            <person name="Andreopoulos B."/>
            <person name="Baker S."/>
            <person name="Barry K."/>
            <person name="Bills G."/>
            <person name="Bluhm B."/>
            <person name="Cannon C."/>
            <person name="Castanera R."/>
            <person name="Culley D."/>
            <person name="Daum C."/>
            <person name="Ezra D."/>
            <person name="Gonzalez J."/>
            <person name="Henrissat B."/>
            <person name="Kuo A."/>
            <person name="Liang C."/>
            <person name="Lipzen A."/>
            <person name="Lutzoni F."/>
            <person name="Magnuson J."/>
            <person name="Mondo S."/>
            <person name="Nolan M."/>
            <person name="Ohm R."/>
            <person name="Pangilinan J."/>
            <person name="Park H.-J."/>
            <person name="Ramirez L."/>
            <person name="Alfaro M."/>
            <person name="Sun H."/>
            <person name="Tritt A."/>
            <person name="Yoshinaga Y."/>
            <person name="Zwiers L.-H."/>
            <person name="Turgeon B."/>
            <person name="Goodwin S."/>
            <person name="Spatafora J."/>
            <person name="Crous P."/>
            <person name="Grigoriev I."/>
        </authorList>
    </citation>
    <scope>NUCLEOTIDE SEQUENCE</scope>
    <source>
        <strain evidence="8">CBS 121739</strain>
    </source>
</reference>
<keyword evidence="5 7" id="KW-0472">Membrane</keyword>
<dbReference type="RefSeq" id="XP_033600530.1">
    <property type="nucleotide sequence ID" value="XM_033742764.1"/>
</dbReference>
<evidence type="ECO:0000313" key="8">
    <source>
        <dbReference type="EMBL" id="KAF2758079.1"/>
    </source>
</evidence>
<keyword evidence="9" id="KW-1185">Reference proteome</keyword>
<dbReference type="PANTHER" id="PTHR21355">
    <property type="entry name" value="G-PROTEIN COUPLED RECEPTOR-ASSOCIATED PROTEIN LMBRD2"/>
    <property type="match status" value="1"/>
</dbReference>
<feature type="transmembrane region" description="Helical" evidence="7">
    <location>
        <begin position="493"/>
        <end position="513"/>
    </location>
</feature>
<feature type="compositionally biased region" description="Polar residues" evidence="6">
    <location>
        <begin position="651"/>
        <end position="665"/>
    </location>
</feature>
<evidence type="ECO:0000256" key="3">
    <source>
        <dbReference type="ARBA" id="ARBA00022692"/>
    </source>
</evidence>
<feature type="compositionally biased region" description="Gly residues" evidence="6">
    <location>
        <begin position="673"/>
        <end position="684"/>
    </location>
</feature>
<gene>
    <name evidence="8" type="ORF">EJ05DRAFT_465021</name>
</gene>
<organism evidence="8 9">
    <name type="scientific">Pseudovirgaria hyperparasitica</name>
    <dbReference type="NCBI Taxonomy" id="470096"/>
    <lineage>
        <taxon>Eukaryota</taxon>
        <taxon>Fungi</taxon>
        <taxon>Dikarya</taxon>
        <taxon>Ascomycota</taxon>
        <taxon>Pezizomycotina</taxon>
        <taxon>Dothideomycetes</taxon>
        <taxon>Dothideomycetes incertae sedis</taxon>
        <taxon>Acrospermales</taxon>
        <taxon>Acrospermaceae</taxon>
        <taxon>Pseudovirgaria</taxon>
    </lineage>
</organism>
<dbReference type="Proteomes" id="UP000799437">
    <property type="component" value="Unassembled WGS sequence"/>
</dbReference>
<dbReference type="EMBL" id="ML996572">
    <property type="protein sequence ID" value="KAF2758079.1"/>
    <property type="molecule type" value="Genomic_DNA"/>
</dbReference>
<evidence type="ECO:0000313" key="9">
    <source>
        <dbReference type="Proteomes" id="UP000799437"/>
    </source>
</evidence>